<protein>
    <submittedName>
        <fullName evidence="6">Transcriptional regulator FnrL</fullName>
    </submittedName>
</protein>
<evidence type="ECO:0000256" key="2">
    <source>
        <dbReference type="ARBA" id="ARBA00023125"/>
    </source>
</evidence>
<feature type="domain" description="HTH crp-type" evidence="5">
    <location>
        <begin position="158"/>
        <end position="236"/>
    </location>
</feature>
<dbReference type="SUPFAM" id="SSF46785">
    <property type="entry name" value="Winged helix' DNA-binding domain"/>
    <property type="match status" value="1"/>
</dbReference>
<dbReference type="InterPro" id="IPR000595">
    <property type="entry name" value="cNMP-bd_dom"/>
</dbReference>
<gene>
    <name evidence="6" type="primary">fnrL</name>
    <name evidence="6" type="ORF">ACFSUD_10405</name>
</gene>
<dbReference type="InterPro" id="IPR036388">
    <property type="entry name" value="WH-like_DNA-bd_sf"/>
</dbReference>
<dbReference type="Pfam" id="PF13545">
    <property type="entry name" value="HTH_Crp_2"/>
    <property type="match status" value="1"/>
</dbReference>
<proteinExistence type="predicted"/>
<evidence type="ECO:0000313" key="6">
    <source>
        <dbReference type="EMBL" id="MFD2739981.1"/>
    </source>
</evidence>
<evidence type="ECO:0000259" key="4">
    <source>
        <dbReference type="PROSITE" id="PS50042"/>
    </source>
</evidence>
<dbReference type="InterPro" id="IPR036390">
    <property type="entry name" value="WH_DNA-bd_sf"/>
</dbReference>
<dbReference type="InterPro" id="IPR018490">
    <property type="entry name" value="cNMP-bd_dom_sf"/>
</dbReference>
<dbReference type="PANTHER" id="PTHR24567:SF75">
    <property type="entry name" value="FUMARATE AND NITRATE REDUCTION REGULATORY PROTEIN"/>
    <property type="match status" value="1"/>
</dbReference>
<dbReference type="Proteomes" id="UP001597474">
    <property type="component" value="Unassembled WGS sequence"/>
</dbReference>
<evidence type="ECO:0000313" key="7">
    <source>
        <dbReference type="Proteomes" id="UP001597474"/>
    </source>
</evidence>
<dbReference type="PROSITE" id="PS00042">
    <property type="entry name" value="HTH_CRP_1"/>
    <property type="match status" value="1"/>
</dbReference>
<dbReference type="CDD" id="cd00092">
    <property type="entry name" value="HTH_CRP"/>
    <property type="match status" value="1"/>
</dbReference>
<dbReference type="Pfam" id="PF00027">
    <property type="entry name" value="cNMP_binding"/>
    <property type="match status" value="1"/>
</dbReference>
<reference evidence="7" key="1">
    <citation type="journal article" date="2019" name="Int. J. Syst. Evol. Microbiol.">
        <title>The Global Catalogue of Microorganisms (GCM) 10K type strain sequencing project: providing services to taxonomists for standard genome sequencing and annotation.</title>
        <authorList>
            <consortium name="The Broad Institute Genomics Platform"/>
            <consortium name="The Broad Institute Genome Sequencing Center for Infectious Disease"/>
            <person name="Wu L."/>
            <person name="Ma J."/>
        </authorList>
    </citation>
    <scope>NUCLEOTIDE SEQUENCE [LARGE SCALE GENOMIC DNA]</scope>
    <source>
        <strain evidence="7">TISTR 2562</strain>
    </source>
</reference>
<evidence type="ECO:0000256" key="3">
    <source>
        <dbReference type="ARBA" id="ARBA00023163"/>
    </source>
</evidence>
<name>A0ABW5U252_9RHOB</name>
<dbReference type="PROSITE" id="PS51063">
    <property type="entry name" value="HTH_CRP_2"/>
    <property type="match status" value="1"/>
</dbReference>
<evidence type="ECO:0000256" key="1">
    <source>
        <dbReference type="ARBA" id="ARBA00023015"/>
    </source>
</evidence>
<keyword evidence="3" id="KW-0804">Transcription</keyword>
<feature type="domain" description="Cyclic nucleotide-binding" evidence="4">
    <location>
        <begin position="27"/>
        <end position="96"/>
    </location>
</feature>
<comment type="caution">
    <text evidence="6">The sequence shown here is derived from an EMBL/GenBank/DDBJ whole genome shotgun (WGS) entry which is preliminary data.</text>
</comment>
<dbReference type="Gene3D" id="2.60.120.10">
    <property type="entry name" value="Jelly Rolls"/>
    <property type="match status" value="1"/>
</dbReference>
<dbReference type="EMBL" id="JBHUMP010000007">
    <property type="protein sequence ID" value="MFD2739981.1"/>
    <property type="molecule type" value="Genomic_DNA"/>
</dbReference>
<dbReference type="SMART" id="SM00419">
    <property type="entry name" value="HTH_CRP"/>
    <property type="match status" value="1"/>
</dbReference>
<dbReference type="PROSITE" id="PS50042">
    <property type="entry name" value="CNMP_BINDING_3"/>
    <property type="match status" value="1"/>
</dbReference>
<evidence type="ECO:0000259" key="5">
    <source>
        <dbReference type="PROSITE" id="PS51063"/>
    </source>
</evidence>
<dbReference type="InterPro" id="IPR018335">
    <property type="entry name" value="Tscrpt_reg_HTH_Crp-type_CS"/>
</dbReference>
<organism evidence="6 7">
    <name type="scientific">Sulfitobacter aestuarii</name>
    <dbReference type="NCBI Taxonomy" id="2161676"/>
    <lineage>
        <taxon>Bacteria</taxon>
        <taxon>Pseudomonadati</taxon>
        <taxon>Pseudomonadota</taxon>
        <taxon>Alphaproteobacteria</taxon>
        <taxon>Rhodobacterales</taxon>
        <taxon>Roseobacteraceae</taxon>
        <taxon>Sulfitobacter</taxon>
    </lineage>
</organism>
<dbReference type="InterPro" id="IPR014710">
    <property type="entry name" value="RmlC-like_jellyroll"/>
</dbReference>
<dbReference type="SMART" id="SM00100">
    <property type="entry name" value="cNMP"/>
    <property type="match status" value="1"/>
</dbReference>
<sequence length="252" mass="28148">MSLAPAPRVTAASYVKCTNCEIRERAVCATCDADELRQLEEIKYYRSFDAGQPIMFEGDEMHFVASVVTGAATLSRTLPDGRIQMLGLLLPSDFIGRPGRDLVAYDVTALRDVTLCCFRRKPFEAMLARTPHLNARLLDMSLDELDVAREWMLLLGRKTAREKITCLLTLVARRKAALQRRKLADGLTFEIPMSREAMANYLGLTIETVSRQISALRKEKILELQGTRRITLLDLTRLAAQTGDGIDIALSA</sequence>
<keyword evidence="2" id="KW-0238">DNA-binding</keyword>
<dbReference type="RefSeq" id="WP_386374104.1">
    <property type="nucleotide sequence ID" value="NZ_JBHUMP010000007.1"/>
</dbReference>
<accession>A0ABW5U252</accession>
<dbReference type="NCBIfam" id="NF045989">
    <property type="entry name" value="TransRegFnrLRhodb"/>
    <property type="match status" value="1"/>
</dbReference>
<dbReference type="SUPFAM" id="SSF51206">
    <property type="entry name" value="cAMP-binding domain-like"/>
    <property type="match status" value="1"/>
</dbReference>
<dbReference type="InterPro" id="IPR050397">
    <property type="entry name" value="Env_Response_Regulators"/>
</dbReference>
<dbReference type="PANTHER" id="PTHR24567">
    <property type="entry name" value="CRP FAMILY TRANSCRIPTIONAL REGULATORY PROTEIN"/>
    <property type="match status" value="1"/>
</dbReference>
<keyword evidence="1" id="KW-0805">Transcription regulation</keyword>
<keyword evidence="7" id="KW-1185">Reference proteome</keyword>
<dbReference type="PRINTS" id="PR00034">
    <property type="entry name" value="HTHCRP"/>
</dbReference>
<dbReference type="InterPro" id="IPR012318">
    <property type="entry name" value="HTH_CRP"/>
</dbReference>
<dbReference type="CDD" id="cd00038">
    <property type="entry name" value="CAP_ED"/>
    <property type="match status" value="1"/>
</dbReference>
<dbReference type="Gene3D" id="1.10.10.10">
    <property type="entry name" value="Winged helix-like DNA-binding domain superfamily/Winged helix DNA-binding domain"/>
    <property type="match status" value="1"/>
</dbReference>